<dbReference type="Gene3D" id="1.10.439.10">
    <property type="entry name" value="Penicillin Amidohydrolase, domain 1"/>
    <property type="match status" value="1"/>
</dbReference>
<dbReference type="InterPro" id="IPR014395">
    <property type="entry name" value="Pen/GL7ACA/AHL_acylase"/>
</dbReference>
<dbReference type="InterPro" id="IPR023343">
    <property type="entry name" value="Penicillin_amidase_dom1"/>
</dbReference>
<dbReference type="InterPro" id="IPR043147">
    <property type="entry name" value="Penicillin_amidase_A-knob"/>
</dbReference>
<sequence>MNKILKRTAIGLLVLIALGGTAAYLKVRSSGHPQIDGEMKLAGLTAPVKVLRDELGVPYIFAANTPDLLRAQGFVTAQNRLMQMELFRATWRGELSASLGAETLPSDIRMRVLGIRRNGERHAEKLSPESRAFFQYYVDGINAYIRTYPDEHPIELKAVGLVPQPWKVADLIALVHYVHYTHSTNFKAEVVAQKLIDHLGMERARAIFPLTINPDWKNASPVTQAGNSATQAQSTQLNLAWKDLNIAPETLNHQGLGSNNWAIGPSRSQSGKAMVANDPHLDNRILPGTWHPVGLFTPDIQAVGAALPGMPGILVGRNKHVAFGVTNAYGDVQDLYVETIDPANKDHYMDGGHSLPFTVINESIRIKDKNAPGGFTEQALKIRFTRRGPVITDHPGLGPKGDKLLVLRSTDAEVFAPQIGIEGLLTAANAKDFDKEVQKIDLMMFNFVFGDDQGDIAHRASGAVPIRSGADGGFPRLPPADGSDDWTAFIPKDKMPGMFNPERAWVGTANHDTRPEGFPWYYTNYVSPNYRYTRIGQVLGTTQKMTVEDHWNLMHDDRNLQSDILRPALIAALENDPANKDLATILKNWDGWDNADLAAPLVYQALYRETVIGTFTDELGEDVAKDMLSTWYFWQQRFDALVATPDSVWFDDVRTPNKRETLADVIRAAAPRARASLEALQGKDPGNWRWGKAHTVRFVSPLRRNGAGQELLGGFTVERSGSGETLSRGVYDFQKPYEANFFASMQVIVDFGDNDKIEAALAGGVSERHFQPHQNDMAKLWAKNQHRPWWFAARQVEAHARNRQVLVP</sequence>
<dbReference type="Pfam" id="PF01804">
    <property type="entry name" value="Penicil_amidase"/>
    <property type="match status" value="1"/>
</dbReference>
<accession>A0ABR6ZYK3</accession>
<dbReference type="EMBL" id="JACOGF010000022">
    <property type="protein sequence ID" value="MBC3920957.1"/>
    <property type="molecule type" value="Genomic_DNA"/>
</dbReference>
<dbReference type="Gene3D" id="1.10.1400.10">
    <property type="match status" value="1"/>
</dbReference>
<dbReference type="PANTHER" id="PTHR34218">
    <property type="entry name" value="PEPTIDASE S45 PENICILLIN AMIDASE"/>
    <property type="match status" value="1"/>
</dbReference>
<name>A0ABR6ZYK3_9BURK</name>
<keyword evidence="4" id="KW-0865">Zymogen</keyword>
<comment type="caution">
    <text evidence="5">The sequence shown here is derived from an EMBL/GenBank/DDBJ whole genome shotgun (WGS) entry which is preliminary data.</text>
</comment>
<evidence type="ECO:0000256" key="3">
    <source>
        <dbReference type="ARBA" id="ARBA00022801"/>
    </source>
</evidence>
<dbReference type="CDD" id="cd03747">
    <property type="entry name" value="Ntn_PGA_like"/>
    <property type="match status" value="1"/>
</dbReference>
<keyword evidence="6" id="KW-1185">Reference proteome</keyword>
<protein>
    <submittedName>
        <fullName evidence="5">Penicillin acylase family protein</fullName>
    </submittedName>
</protein>
<dbReference type="PANTHER" id="PTHR34218:SF3">
    <property type="entry name" value="ACYL-HOMOSERINE LACTONE ACYLASE PVDQ"/>
    <property type="match status" value="1"/>
</dbReference>
<evidence type="ECO:0000313" key="6">
    <source>
        <dbReference type="Proteomes" id="UP000650424"/>
    </source>
</evidence>
<proteinExistence type="inferred from homology"/>
<dbReference type="PIRSF" id="PIRSF001227">
    <property type="entry name" value="Pen_acylase"/>
    <property type="match status" value="1"/>
</dbReference>
<reference evidence="5 6" key="1">
    <citation type="submission" date="2020-08" db="EMBL/GenBank/DDBJ databases">
        <title>Novel species isolated from subtropical streams in China.</title>
        <authorList>
            <person name="Lu H."/>
        </authorList>
    </citation>
    <scope>NUCLEOTIDE SEQUENCE [LARGE SCALE GENOMIC DNA]</scope>
    <source>
        <strain evidence="5 6">CY18W</strain>
    </source>
</reference>
<dbReference type="InterPro" id="IPR029055">
    <property type="entry name" value="Ntn_hydrolases_N"/>
</dbReference>
<dbReference type="InterPro" id="IPR002692">
    <property type="entry name" value="S45"/>
</dbReference>
<keyword evidence="3" id="KW-0378">Hydrolase</keyword>
<dbReference type="RefSeq" id="WP_186950793.1">
    <property type="nucleotide sequence ID" value="NZ_JACOGF010000022.1"/>
</dbReference>
<gene>
    <name evidence="5" type="ORF">H8L32_26070</name>
</gene>
<dbReference type="Proteomes" id="UP000650424">
    <property type="component" value="Unassembled WGS sequence"/>
</dbReference>
<evidence type="ECO:0000256" key="1">
    <source>
        <dbReference type="ARBA" id="ARBA00006586"/>
    </source>
</evidence>
<evidence type="ECO:0000313" key="5">
    <source>
        <dbReference type="EMBL" id="MBC3920957.1"/>
    </source>
</evidence>
<dbReference type="SUPFAM" id="SSF56235">
    <property type="entry name" value="N-terminal nucleophile aminohydrolases (Ntn hydrolases)"/>
    <property type="match status" value="1"/>
</dbReference>
<evidence type="ECO:0000256" key="4">
    <source>
        <dbReference type="ARBA" id="ARBA00023145"/>
    </source>
</evidence>
<evidence type="ECO:0000256" key="2">
    <source>
        <dbReference type="ARBA" id="ARBA00022729"/>
    </source>
</evidence>
<dbReference type="Gene3D" id="2.30.120.10">
    <property type="match status" value="1"/>
</dbReference>
<keyword evidence="2" id="KW-0732">Signal</keyword>
<dbReference type="InterPro" id="IPR043146">
    <property type="entry name" value="Penicillin_amidase_N_B-knob"/>
</dbReference>
<dbReference type="Gene3D" id="3.60.20.10">
    <property type="entry name" value="Glutamine Phosphoribosylpyrophosphate, subunit 1, domain 1"/>
    <property type="match status" value="1"/>
</dbReference>
<comment type="similarity">
    <text evidence="1">Belongs to the peptidase S45 family.</text>
</comment>
<organism evidence="5 6">
    <name type="scientific">Undibacterium hunanense</name>
    <dbReference type="NCBI Taxonomy" id="2762292"/>
    <lineage>
        <taxon>Bacteria</taxon>
        <taxon>Pseudomonadati</taxon>
        <taxon>Pseudomonadota</taxon>
        <taxon>Betaproteobacteria</taxon>
        <taxon>Burkholderiales</taxon>
        <taxon>Oxalobacteraceae</taxon>
        <taxon>Undibacterium</taxon>
    </lineage>
</organism>